<sequence>MSDITLSKQNHLYQEDVHTQVKQIATMVLVTDVLMFEPMMIENGRLNIQLYTDRHDQTKDETDDDARRGGRSPE</sequence>
<organism evidence="2 3">
    <name type="scientific">Pleuronectes platessa</name>
    <name type="common">European plaice</name>
    <dbReference type="NCBI Taxonomy" id="8262"/>
    <lineage>
        <taxon>Eukaryota</taxon>
        <taxon>Metazoa</taxon>
        <taxon>Chordata</taxon>
        <taxon>Craniata</taxon>
        <taxon>Vertebrata</taxon>
        <taxon>Euteleostomi</taxon>
        <taxon>Actinopterygii</taxon>
        <taxon>Neopterygii</taxon>
        <taxon>Teleostei</taxon>
        <taxon>Neoteleostei</taxon>
        <taxon>Acanthomorphata</taxon>
        <taxon>Carangaria</taxon>
        <taxon>Pleuronectiformes</taxon>
        <taxon>Pleuronectoidei</taxon>
        <taxon>Pleuronectidae</taxon>
        <taxon>Pleuronectes</taxon>
    </lineage>
</organism>
<protein>
    <submittedName>
        <fullName evidence="2">Uncharacterized protein</fullName>
    </submittedName>
</protein>
<feature type="region of interest" description="Disordered" evidence="1">
    <location>
        <begin position="52"/>
        <end position="74"/>
    </location>
</feature>
<evidence type="ECO:0000313" key="2">
    <source>
        <dbReference type="EMBL" id="CAB1414059.1"/>
    </source>
</evidence>
<dbReference type="AlphaFoldDB" id="A0A9N7TLD5"/>
<proteinExistence type="predicted"/>
<keyword evidence="3" id="KW-1185">Reference proteome</keyword>
<dbReference type="Proteomes" id="UP001153269">
    <property type="component" value="Unassembled WGS sequence"/>
</dbReference>
<comment type="caution">
    <text evidence="2">The sequence shown here is derived from an EMBL/GenBank/DDBJ whole genome shotgun (WGS) entry which is preliminary data.</text>
</comment>
<gene>
    <name evidence="2" type="ORF">PLEPLA_LOCUS1762</name>
</gene>
<accession>A0A9N7TLD5</accession>
<evidence type="ECO:0000256" key="1">
    <source>
        <dbReference type="SAM" id="MobiDB-lite"/>
    </source>
</evidence>
<evidence type="ECO:0000313" key="3">
    <source>
        <dbReference type="Proteomes" id="UP001153269"/>
    </source>
</evidence>
<name>A0A9N7TLD5_PLEPL</name>
<dbReference type="EMBL" id="CADEAL010000085">
    <property type="protein sequence ID" value="CAB1414059.1"/>
    <property type="molecule type" value="Genomic_DNA"/>
</dbReference>
<reference evidence="2" key="1">
    <citation type="submission" date="2020-03" db="EMBL/GenBank/DDBJ databases">
        <authorList>
            <person name="Weist P."/>
        </authorList>
    </citation>
    <scope>NUCLEOTIDE SEQUENCE</scope>
</reference>